<dbReference type="Gene3D" id="4.10.240.10">
    <property type="entry name" value="Zn(2)-C6 fungal-type DNA-binding domain"/>
    <property type="match status" value="1"/>
</dbReference>
<dbReference type="GO" id="GO:0045944">
    <property type="term" value="P:positive regulation of transcription by RNA polymerase II"/>
    <property type="evidence" value="ECO:0007669"/>
    <property type="project" value="TreeGrafter"/>
</dbReference>
<evidence type="ECO:0000313" key="11">
    <source>
        <dbReference type="Proteomes" id="UP000322873"/>
    </source>
</evidence>
<keyword evidence="4" id="KW-0805">Transcription regulation</keyword>
<evidence type="ECO:0000256" key="8">
    <source>
        <dbReference type="SAM" id="MobiDB-lite"/>
    </source>
</evidence>
<evidence type="ECO:0000256" key="5">
    <source>
        <dbReference type="ARBA" id="ARBA00023125"/>
    </source>
</evidence>
<evidence type="ECO:0000256" key="6">
    <source>
        <dbReference type="ARBA" id="ARBA00023163"/>
    </source>
</evidence>
<dbReference type="VEuPathDB" id="FungiDB:MFRU_007g00930"/>
<protein>
    <recommendedName>
        <fullName evidence="9">Zn(2)-C6 fungal-type domain-containing protein</fullName>
    </recommendedName>
</protein>
<keyword evidence="2" id="KW-0479">Metal-binding</keyword>
<evidence type="ECO:0000256" key="2">
    <source>
        <dbReference type="ARBA" id="ARBA00022723"/>
    </source>
</evidence>
<dbReference type="InterPro" id="IPR007219">
    <property type="entry name" value="XnlR_reg_dom"/>
</dbReference>
<dbReference type="PROSITE" id="PS00463">
    <property type="entry name" value="ZN2_CY6_FUNGAL_1"/>
    <property type="match status" value="1"/>
</dbReference>
<evidence type="ECO:0000256" key="7">
    <source>
        <dbReference type="ARBA" id="ARBA00023242"/>
    </source>
</evidence>
<dbReference type="PANTHER" id="PTHR47782:SF8">
    <property type="entry name" value="ZN(II)2CYS6 TRANSCRIPTION FACTOR (EUROFUNG)"/>
    <property type="match status" value="1"/>
</dbReference>
<dbReference type="CDD" id="cd12148">
    <property type="entry name" value="fungal_TF_MHR"/>
    <property type="match status" value="1"/>
</dbReference>
<dbReference type="GO" id="GO:0006351">
    <property type="term" value="P:DNA-templated transcription"/>
    <property type="evidence" value="ECO:0007669"/>
    <property type="project" value="InterPro"/>
</dbReference>
<feature type="region of interest" description="Disordered" evidence="8">
    <location>
        <begin position="169"/>
        <end position="189"/>
    </location>
</feature>
<evidence type="ECO:0000313" key="10">
    <source>
        <dbReference type="EMBL" id="KAA8566929.1"/>
    </source>
</evidence>
<dbReference type="GO" id="GO:0008270">
    <property type="term" value="F:zinc ion binding"/>
    <property type="evidence" value="ECO:0007669"/>
    <property type="project" value="InterPro"/>
</dbReference>
<feature type="region of interest" description="Disordered" evidence="8">
    <location>
        <begin position="107"/>
        <end position="136"/>
    </location>
</feature>
<dbReference type="InterPro" id="IPR052202">
    <property type="entry name" value="Yeast_MetPath_Reg"/>
</dbReference>
<sequence length="843" mass="96302">MDTADLFRQALGSVSKARDAKSLRARESSHESEDNSPRIAHTLTACCRCRQRKTRCDPNLPRCLPCERAGAVCEYFDTSKGKKISRTYVIRLQDKVRALETELSQLVEEEGNPPNSEDIVRPGGLVRLGDDDETPRYLGPSSGIAMTRIVMEEAKKYTDSRSIRELVPEVRQRRSPTRSPDVRSQRKKSYPMISAVPAPTLPSRLVTDKLVEVFNQKALSHMVDSQYMLPTLHEPTFAKNLQEVYDGDNDPYKNFVLRMVLAISMQKLDTQYAGLADSYYLAAMGYIEDVIRPKDIKTLQCLVLISQYSMLTPTRTAIYYIVGLATRLCQQLGLVEEKTITQGVSLGLVDPLQLDMRRRLAWIVLSMELGLAHSMGRPNAFAIGKDHLDIQFFETVDDEYITADGILPGPISEKKRLAIHFFRMRLLQAEIRRMLYLRKRTEPKNEDHPWYAQMLQKLKDWLEASPENPPWSKTWFTGRYNTMIIFMFRPSPQVPQPSYRSAIMCYDAASSNIVTQSEQIKTAMIDLTWPFLLSLFMAINSMLWSISYSEVRALHTKEELEEHITLALDIVAHSRERWPGTQSTSELYMKLTKACLKSYELGDNSLSSFSATSPPSSLADSPSASEHSYATSVSLNHSQHNNAQLNNTYHSPPQFGYVFNQMPEQIPPYGYHHPLPPAQPSFRSNSIFVSPSSGQSDRRFSYFPPEFTQPQHQHSQQQHSQQQHSQQQHSQQPPPHPIPWVPVSNVHQIPAQASLPPMQNSLVTNTPYFTQPEYYNFPPHLFSQDNYDMGMRSGSLSQEQQTELMHSLETEGLTEIDNFMNQVPQYETPHQIRIIYLTKNLRV</sequence>
<reference evidence="10 11" key="1">
    <citation type="submission" date="2019-06" db="EMBL/GenBank/DDBJ databases">
        <title>Genome Sequence of the Brown Rot Fungal Pathogen Monilinia fructicola.</title>
        <authorList>
            <person name="De Miccolis Angelini R.M."/>
            <person name="Landi L."/>
            <person name="Abate D."/>
            <person name="Pollastro S."/>
            <person name="Romanazzi G."/>
            <person name="Faretra F."/>
        </authorList>
    </citation>
    <scope>NUCLEOTIDE SEQUENCE [LARGE SCALE GENOMIC DNA]</scope>
    <source>
        <strain evidence="10 11">Mfrc123</strain>
    </source>
</reference>
<dbReference type="PROSITE" id="PS50048">
    <property type="entry name" value="ZN2_CY6_FUNGAL_2"/>
    <property type="match status" value="1"/>
</dbReference>
<keyword evidence="3" id="KW-0862">Zinc</keyword>
<feature type="compositionally biased region" description="Low complexity" evidence="8">
    <location>
        <begin position="709"/>
        <end position="731"/>
    </location>
</feature>
<dbReference type="InterPro" id="IPR036864">
    <property type="entry name" value="Zn2-C6_fun-type_DNA-bd_sf"/>
</dbReference>
<keyword evidence="6" id="KW-0804">Transcription</keyword>
<evidence type="ECO:0000256" key="1">
    <source>
        <dbReference type="ARBA" id="ARBA00004123"/>
    </source>
</evidence>
<evidence type="ECO:0000256" key="3">
    <source>
        <dbReference type="ARBA" id="ARBA00022833"/>
    </source>
</evidence>
<dbReference type="InterPro" id="IPR001138">
    <property type="entry name" value="Zn2Cys6_DnaBD"/>
</dbReference>
<dbReference type="SMART" id="SM00906">
    <property type="entry name" value="Fungal_trans"/>
    <property type="match status" value="1"/>
</dbReference>
<dbReference type="SUPFAM" id="SSF57701">
    <property type="entry name" value="Zn2/Cys6 DNA-binding domain"/>
    <property type="match status" value="1"/>
</dbReference>
<dbReference type="PANTHER" id="PTHR47782">
    <property type="entry name" value="ZN(II)2CYS6 TRANSCRIPTION FACTOR (EUROFUNG)-RELATED"/>
    <property type="match status" value="1"/>
</dbReference>
<evidence type="ECO:0000256" key="4">
    <source>
        <dbReference type="ARBA" id="ARBA00023015"/>
    </source>
</evidence>
<accession>A0A5M9JG44</accession>
<dbReference type="AlphaFoldDB" id="A0A5M9JG44"/>
<dbReference type="Pfam" id="PF00172">
    <property type="entry name" value="Zn_clus"/>
    <property type="match status" value="1"/>
</dbReference>
<feature type="compositionally biased region" description="Polar residues" evidence="8">
    <location>
        <begin position="682"/>
        <end position="695"/>
    </location>
</feature>
<gene>
    <name evidence="10" type="ORF">EYC84_010025</name>
</gene>
<feature type="region of interest" description="Disordered" evidence="8">
    <location>
        <begin position="611"/>
        <end position="633"/>
    </location>
</feature>
<dbReference type="GO" id="GO:0005634">
    <property type="term" value="C:nucleus"/>
    <property type="evidence" value="ECO:0007669"/>
    <property type="project" value="UniProtKB-SubCell"/>
</dbReference>
<keyword evidence="7" id="KW-0539">Nucleus</keyword>
<keyword evidence="11" id="KW-1185">Reference proteome</keyword>
<feature type="domain" description="Zn(2)-C6 fungal-type" evidence="9">
    <location>
        <begin position="45"/>
        <end position="75"/>
    </location>
</feature>
<comment type="subcellular location">
    <subcellularLocation>
        <location evidence="1">Nucleus</location>
    </subcellularLocation>
</comment>
<proteinExistence type="predicted"/>
<dbReference type="SMART" id="SM00066">
    <property type="entry name" value="GAL4"/>
    <property type="match status" value="1"/>
</dbReference>
<dbReference type="GO" id="GO:0043565">
    <property type="term" value="F:sequence-specific DNA binding"/>
    <property type="evidence" value="ECO:0007669"/>
    <property type="project" value="TreeGrafter"/>
</dbReference>
<dbReference type="CDD" id="cd00067">
    <property type="entry name" value="GAL4"/>
    <property type="match status" value="1"/>
</dbReference>
<dbReference type="EMBL" id="VICG01000011">
    <property type="protein sequence ID" value="KAA8566929.1"/>
    <property type="molecule type" value="Genomic_DNA"/>
</dbReference>
<evidence type="ECO:0000259" key="9">
    <source>
        <dbReference type="PROSITE" id="PS50048"/>
    </source>
</evidence>
<comment type="caution">
    <text evidence="10">The sequence shown here is derived from an EMBL/GenBank/DDBJ whole genome shotgun (WGS) entry which is preliminary data.</text>
</comment>
<keyword evidence="5" id="KW-0238">DNA-binding</keyword>
<feature type="compositionally biased region" description="Low complexity" evidence="8">
    <location>
        <begin position="611"/>
        <end position="628"/>
    </location>
</feature>
<dbReference type="Pfam" id="PF04082">
    <property type="entry name" value="Fungal_trans"/>
    <property type="match status" value="1"/>
</dbReference>
<organism evidence="10 11">
    <name type="scientific">Monilinia fructicola</name>
    <name type="common">Brown rot fungus</name>
    <name type="synonym">Ciboria fructicola</name>
    <dbReference type="NCBI Taxonomy" id="38448"/>
    <lineage>
        <taxon>Eukaryota</taxon>
        <taxon>Fungi</taxon>
        <taxon>Dikarya</taxon>
        <taxon>Ascomycota</taxon>
        <taxon>Pezizomycotina</taxon>
        <taxon>Leotiomycetes</taxon>
        <taxon>Helotiales</taxon>
        <taxon>Sclerotiniaceae</taxon>
        <taxon>Monilinia</taxon>
    </lineage>
</organism>
<name>A0A5M9JG44_MONFR</name>
<feature type="region of interest" description="Disordered" evidence="8">
    <location>
        <begin position="682"/>
        <end position="742"/>
    </location>
</feature>
<dbReference type="GO" id="GO:0000981">
    <property type="term" value="F:DNA-binding transcription factor activity, RNA polymerase II-specific"/>
    <property type="evidence" value="ECO:0007669"/>
    <property type="project" value="InterPro"/>
</dbReference>
<dbReference type="Proteomes" id="UP000322873">
    <property type="component" value="Unassembled WGS sequence"/>
</dbReference>